<organism evidence="2">
    <name type="scientific">Ophiognomonia clavigignenti-juglandacearum</name>
    <dbReference type="NCBI Taxonomy" id="218668"/>
    <lineage>
        <taxon>Eukaryota</taxon>
        <taxon>Fungi</taxon>
        <taxon>Dikarya</taxon>
        <taxon>Ascomycota</taxon>
        <taxon>Pezizomycotina</taxon>
        <taxon>Sordariomycetes</taxon>
        <taxon>Sordariomycetidae</taxon>
        <taxon>Diaporthales</taxon>
        <taxon>Gnomoniaceae</taxon>
        <taxon>Ophiognomonia</taxon>
    </lineage>
</organism>
<reference evidence="2" key="1">
    <citation type="submission" date="2017-02" db="EMBL/GenBank/DDBJ databases">
        <title>Fungal Comparative Genomics of Melanconis species and Ophiognomonia clavigignenti-juglandacearum at Different Phylogenetic Distances.</title>
        <authorList>
            <person name="Demers J.E."/>
            <person name="Castlebury L.A."/>
        </authorList>
    </citation>
    <scope>NUCLEOTIDE SEQUENCE</scope>
    <source>
        <strain evidence="2">ATCC36624</strain>
    </source>
</reference>
<keyword evidence="2" id="KW-0496">Mitochondrion</keyword>
<feature type="transmembrane region" description="Helical" evidence="1">
    <location>
        <begin position="72"/>
        <end position="100"/>
    </location>
</feature>
<gene>
    <name evidence="2" type="primary">orf201</name>
</gene>
<protein>
    <submittedName>
        <fullName evidence="2">Uncharacterized protein</fullName>
    </submittedName>
</protein>
<sequence>MCIYYYLRLSILFIININNNFIVLYGLFRFKQYYFKDIWLLSTHCCPNHFYFNDIKKEINGKKVTIKGLKNININIIVFSIVAFIVILLLFIFIGIPLYFNGHLVSTIHNLSNIRNTILPILICMVILYKLTKIRNMYVGIVFINSLSTLLGFTIAFNTLSGSLGFYCKQTILKTLSEVHGFDCKHMDLIIFKTNPLRGFP</sequence>
<geneLocation type="mitochondrion" evidence="2"/>
<name>A0A291LJH3_9PEZI</name>
<dbReference type="AlphaFoldDB" id="A0A291LJH3"/>
<evidence type="ECO:0000313" key="2">
    <source>
        <dbReference type="EMBL" id="ATI20549.1"/>
    </source>
</evidence>
<keyword evidence="1" id="KW-1133">Transmembrane helix</keyword>
<dbReference type="EMBL" id="KY575058">
    <property type="protein sequence ID" value="ATI20549.1"/>
    <property type="molecule type" value="Genomic_DNA"/>
</dbReference>
<keyword evidence="1" id="KW-0812">Transmembrane</keyword>
<feature type="transmembrane region" description="Helical" evidence="1">
    <location>
        <begin position="138"/>
        <end position="157"/>
    </location>
</feature>
<accession>A0A291LJH3</accession>
<evidence type="ECO:0000256" key="1">
    <source>
        <dbReference type="SAM" id="Phobius"/>
    </source>
</evidence>
<keyword evidence="1" id="KW-0472">Membrane</keyword>
<proteinExistence type="predicted"/>
<feature type="transmembrane region" description="Helical" evidence="1">
    <location>
        <begin position="112"/>
        <end position="131"/>
    </location>
</feature>
<feature type="transmembrane region" description="Helical" evidence="1">
    <location>
        <begin position="6"/>
        <end position="28"/>
    </location>
</feature>